<dbReference type="EMBL" id="KZ819634">
    <property type="protein sequence ID" value="PWN92858.1"/>
    <property type="molecule type" value="Genomic_DNA"/>
</dbReference>
<name>A0A316YW20_9BASI</name>
<accession>A0A316YW20</accession>
<evidence type="ECO:0000313" key="2">
    <source>
        <dbReference type="EMBL" id="PWN92858.1"/>
    </source>
</evidence>
<dbReference type="Proteomes" id="UP000245768">
    <property type="component" value="Unassembled WGS sequence"/>
</dbReference>
<feature type="region of interest" description="Disordered" evidence="1">
    <location>
        <begin position="264"/>
        <end position="290"/>
    </location>
</feature>
<organism evidence="2 3">
    <name type="scientific">Acaromyces ingoldii</name>
    <dbReference type="NCBI Taxonomy" id="215250"/>
    <lineage>
        <taxon>Eukaryota</taxon>
        <taxon>Fungi</taxon>
        <taxon>Dikarya</taxon>
        <taxon>Basidiomycota</taxon>
        <taxon>Ustilaginomycotina</taxon>
        <taxon>Exobasidiomycetes</taxon>
        <taxon>Exobasidiales</taxon>
        <taxon>Cryptobasidiaceae</taxon>
        <taxon>Acaromyces</taxon>
    </lineage>
</organism>
<feature type="region of interest" description="Disordered" evidence="1">
    <location>
        <begin position="306"/>
        <end position="344"/>
    </location>
</feature>
<dbReference type="AlphaFoldDB" id="A0A316YW20"/>
<evidence type="ECO:0000313" key="3">
    <source>
        <dbReference type="Proteomes" id="UP000245768"/>
    </source>
</evidence>
<dbReference type="RefSeq" id="XP_025380056.1">
    <property type="nucleotide sequence ID" value="XM_025524580.1"/>
</dbReference>
<feature type="compositionally biased region" description="Polar residues" evidence="1">
    <location>
        <begin position="306"/>
        <end position="317"/>
    </location>
</feature>
<gene>
    <name evidence="2" type="ORF">FA10DRAFT_298313</name>
</gene>
<feature type="region of interest" description="Disordered" evidence="1">
    <location>
        <begin position="1"/>
        <end position="26"/>
    </location>
</feature>
<sequence length="472" mass="51313">MAEQQSTAVLKGAASGGSGFSLPSTTSTMMLTKTTWEELEQKRPLPVHFRLFPSRRPNRTLCPALTAEKNGVVVIRILDPEHREPYVSLCSLFAMAGLSPVAGLLRFGLQRDRLDYDVTLAGLEPREALWASLKLASGIPKDLGLDGPLALLLSWDLRHAWTLDEGDAGLTHNWRVPSKHLDPGKYSTRALLASPWSALQLLPRGQQVRTLVSRSQRAEANSTLVGIIAAAEQPWPTQKTLANLELRLLRWAVRAHDAYLDAVERTDDDDGGGDGGGGEEENGSMAVTGSDTATVKELVGLLQDMNSMLPSSPSATSEAVDELLSLPGKKGRRVEQSRNSSPAEESARVQLALAHHLWLHYRLVVDSLARPAAAAARDGVEPDAETEHEPEPDSSQGPKVDMGGVDARLARIEQATNALLSLQEQQQQQRPLQAPKMAVTTSPQTWRETIRQQQNILLAGVVIGLVLSRLFP</sequence>
<dbReference type="GeneID" id="37046496"/>
<proteinExistence type="predicted"/>
<feature type="compositionally biased region" description="Acidic residues" evidence="1">
    <location>
        <begin position="266"/>
        <end position="282"/>
    </location>
</feature>
<evidence type="ECO:0000256" key="1">
    <source>
        <dbReference type="SAM" id="MobiDB-lite"/>
    </source>
</evidence>
<dbReference type="InParanoid" id="A0A316YW20"/>
<feature type="region of interest" description="Disordered" evidence="1">
    <location>
        <begin position="375"/>
        <end position="401"/>
    </location>
</feature>
<reference evidence="2" key="1">
    <citation type="journal article" date="2018" name="Mol. Biol. Evol.">
        <title>Broad Genomic Sampling Reveals a Smut Pathogenic Ancestry of the Fungal Clade Ustilaginomycotina.</title>
        <authorList>
            <person name="Kijpornyongpan T."/>
            <person name="Mondo S.J."/>
            <person name="Barry K."/>
            <person name="Sandor L."/>
            <person name="Lee J."/>
            <person name="Lipzen A."/>
            <person name="Pangilinan J."/>
            <person name="LaButti K."/>
            <person name="Hainaut M."/>
            <person name="Henrissat B."/>
            <person name="Grigoriev I.V."/>
            <person name="Spatafora J.W."/>
            <person name="Aime M.C."/>
        </authorList>
    </citation>
    <scope>NUCLEOTIDE SEQUENCE [LARGE SCALE GENOMIC DNA]</scope>
    <source>
        <strain evidence="2">MCA 4198</strain>
    </source>
</reference>
<dbReference type="OrthoDB" id="2504162at2759"/>
<protein>
    <submittedName>
        <fullName evidence="2">Uncharacterized protein</fullName>
    </submittedName>
</protein>
<dbReference type="STRING" id="215250.A0A316YW20"/>
<keyword evidence="3" id="KW-1185">Reference proteome</keyword>